<comment type="caution">
    <text evidence="5">The sequence shown here is derived from an EMBL/GenBank/DDBJ whole genome shotgun (WGS) entry which is preliminary data.</text>
</comment>
<dbReference type="Pfam" id="PF10531">
    <property type="entry name" value="SLBB"/>
    <property type="match status" value="5"/>
</dbReference>
<dbReference type="EMBL" id="JADWYR010000001">
    <property type="protein sequence ID" value="MBG9375744.1"/>
    <property type="molecule type" value="Genomic_DNA"/>
</dbReference>
<evidence type="ECO:0000259" key="3">
    <source>
        <dbReference type="Pfam" id="PF02563"/>
    </source>
</evidence>
<dbReference type="GO" id="GO:0015159">
    <property type="term" value="F:polysaccharide transmembrane transporter activity"/>
    <property type="evidence" value="ECO:0007669"/>
    <property type="project" value="InterPro"/>
</dbReference>
<name>A0A931E7L6_9BACT</name>
<feature type="domain" description="Soluble ligand binding" evidence="4">
    <location>
        <begin position="398"/>
        <end position="442"/>
    </location>
</feature>
<feature type="domain" description="Soluble ligand binding" evidence="4">
    <location>
        <begin position="315"/>
        <end position="359"/>
    </location>
</feature>
<evidence type="ECO:0000313" key="6">
    <source>
        <dbReference type="Proteomes" id="UP000628448"/>
    </source>
</evidence>
<keyword evidence="1" id="KW-0732">Signal</keyword>
<dbReference type="Proteomes" id="UP000628448">
    <property type="component" value="Unassembled WGS sequence"/>
</dbReference>
<accession>A0A931E7L6</accession>
<keyword evidence="2" id="KW-1133">Transmembrane helix</keyword>
<dbReference type="Pfam" id="PF02563">
    <property type="entry name" value="Poly_export"/>
    <property type="match status" value="1"/>
</dbReference>
<evidence type="ECO:0000256" key="2">
    <source>
        <dbReference type="SAM" id="Phobius"/>
    </source>
</evidence>
<feature type="domain" description="Polysaccharide export protein N-terminal" evidence="3">
    <location>
        <begin position="147"/>
        <end position="208"/>
    </location>
</feature>
<dbReference type="Gene3D" id="3.10.560.10">
    <property type="entry name" value="Outer membrane lipoprotein wza domain like"/>
    <property type="match status" value="6"/>
</dbReference>
<dbReference type="InterPro" id="IPR003715">
    <property type="entry name" value="Poly_export_N"/>
</dbReference>
<evidence type="ECO:0000256" key="1">
    <source>
        <dbReference type="ARBA" id="ARBA00022729"/>
    </source>
</evidence>
<keyword evidence="6" id="KW-1185">Reference proteome</keyword>
<evidence type="ECO:0000313" key="5">
    <source>
        <dbReference type="EMBL" id="MBG9375744.1"/>
    </source>
</evidence>
<feature type="transmembrane region" description="Helical" evidence="2">
    <location>
        <begin position="788"/>
        <end position="806"/>
    </location>
</feature>
<dbReference type="AlphaFoldDB" id="A0A931E7L6"/>
<dbReference type="PANTHER" id="PTHR33619:SF3">
    <property type="entry name" value="POLYSACCHARIDE EXPORT PROTEIN GFCE-RELATED"/>
    <property type="match status" value="1"/>
</dbReference>
<sequence length="808" mass="90336">MKKILLVLGLLVFCTVIVNAQGLLNQDLRQIRIDQLSDADILMYYNKVQQAGIPIEQAYQMAAAKGMPAPEIQKLKQRIQLLNPGNKMNSGRNGYNNTDTIPRRDSSLYMYDSMRIPKPLIDPRIFGSELFNNQTLNFEPNIRLATPINYTVGPDDVLELSVYGMQETNFSLTVNAEGSVSIPNVGQIKVSGLSLEEATQRIKIAMQRTVYSSLQSGRSKLSVTIGNIRSIRVTIIGSNKPGNYTLSSLTTAFNALFICGGPKETGSFREIELIRNNKVFKKIDLYRFLVNGDQSDNVTLKDNDVIRIPSYKSRVDLQGYVKRPGIFELLPGETFSNLLEFASGFADSAYRSSVKVTQFTDKEFTVKDVSTDAYSSYTPQSGDKIEVSKILDRYSNRIKLSGAVFREGTYELVKGMTVGDLIKKADGLREDAYTSRGQIFRLKDDLSKELVSFNPLTNTNILLKREDSVVIKSILELREDYYISVQGEVRLPGFYEYNDSLTLKDLIVQSGGLTDAAYPQKIEIARLIQRDTLTFADVRASDIIEITGMADLASAEKNVLLKPNDVVTIRRKPGFLKLESVMVSGELQYPGPYVLQKREERVSDLIKRAGGFTPEAYPAGAFIKRYNLDDTIRLMRKQTVQNIQQQLSLTDTSSSIVTENYEREYDQIPLNLARILLKPGSPEDVVLKARDQLIIPRYTAQVKISGSVLFPTQIAYNEEYNFRDYLSAAGGVSDVGRKKRIYVIAANGRAKSTRSFLFFKNYPKVEPGSEIIVPPKQERMSRLSTGEVIGIASALASLAGVVIAILRL</sequence>
<evidence type="ECO:0000259" key="4">
    <source>
        <dbReference type="Pfam" id="PF10531"/>
    </source>
</evidence>
<feature type="domain" description="Soluble ligand binding" evidence="4">
    <location>
        <begin position="239"/>
        <end position="276"/>
    </location>
</feature>
<keyword evidence="2" id="KW-0472">Membrane</keyword>
<dbReference type="Gene3D" id="3.30.1950.10">
    <property type="entry name" value="wza like domain"/>
    <property type="match status" value="1"/>
</dbReference>
<keyword evidence="2" id="KW-0812">Transmembrane</keyword>
<dbReference type="InterPro" id="IPR019554">
    <property type="entry name" value="Soluble_ligand-bd"/>
</dbReference>
<reference evidence="5" key="1">
    <citation type="submission" date="2020-11" db="EMBL/GenBank/DDBJ databases">
        <title>Bacterial whole genome sequence for Panacibacter sp. DH6.</title>
        <authorList>
            <person name="Le V."/>
            <person name="Ko S."/>
            <person name="Ahn C.-Y."/>
            <person name="Oh H.-M."/>
        </authorList>
    </citation>
    <scope>NUCLEOTIDE SEQUENCE</scope>
    <source>
        <strain evidence="5">DH6</strain>
    </source>
</reference>
<feature type="domain" description="Soluble ligand binding" evidence="4">
    <location>
        <begin position="483"/>
        <end position="529"/>
    </location>
</feature>
<protein>
    <submittedName>
        <fullName evidence="5">SLBB domain-containing protein</fullName>
    </submittedName>
</protein>
<dbReference type="RefSeq" id="WP_196989780.1">
    <property type="nucleotide sequence ID" value="NZ_JADWYR010000001.1"/>
</dbReference>
<proteinExistence type="predicted"/>
<dbReference type="PANTHER" id="PTHR33619">
    <property type="entry name" value="POLYSACCHARIDE EXPORT PROTEIN GFCE-RELATED"/>
    <property type="match status" value="1"/>
</dbReference>
<organism evidence="5 6">
    <name type="scientific">Panacibacter microcysteis</name>
    <dbReference type="NCBI Taxonomy" id="2793269"/>
    <lineage>
        <taxon>Bacteria</taxon>
        <taxon>Pseudomonadati</taxon>
        <taxon>Bacteroidota</taxon>
        <taxon>Chitinophagia</taxon>
        <taxon>Chitinophagales</taxon>
        <taxon>Chitinophagaceae</taxon>
        <taxon>Panacibacter</taxon>
    </lineage>
</organism>
<dbReference type="InterPro" id="IPR049712">
    <property type="entry name" value="Poly_export"/>
</dbReference>
<gene>
    <name evidence="5" type="ORF">I5907_05830</name>
</gene>
<feature type="domain" description="Soluble ligand binding" evidence="4">
    <location>
        <begin position="581"/>
        <end position="620"/>
    </location>
</feature>